<keyword evidence="3" id="KW-0732">Signal</keyword>
<evidence type="ECO:0000256" key="4">
    <source>
        <dbReference type="ARBA" id="ARBA00023143"/>
    </source>
</evidence>
<comment type="similarity">
    <text evidence="5">Belongs to the FlgI family.</text>
</comment>
<evidence type="ECO:0000256" key="1">
    <source>
        <dbReference type="ARBA" id="ARBA00002591"/>
    </source>
</evidence>
<name>A0A3N4VCB5_9BURK</name>
<dbReference type="AlphaFoldDB" id="A0A3N4VCB5"/>
<dbReference type="PANTHER" id="PTHR30381">
    <property type="entry name" value="FLAGELLAR P-RING PERIPLASMIC PROTEIN FLGI"/>
    <property type="match status" value="1"/>
</dbReference>
<dbReference type="GO" id="GO:0009428">
    <property type="term" value="C:bacterial-type flagellum basal body, distal rod, P ring"/>
    <property type="evidence" value="ECO:0007669"/>
    <property type="project" value="InterPro"/>
</dbReference>
<gene>
    <name evidence="5" type="primary">flgI</name>
    <name evidence="6" type="ORF">EDC62_1036</name>
</gene>
<evidence type="ECO:0000256" key="2">
    <source>
        <dbReference type="ARBA" id="ARBA00004117"/>
    </source>
</evidence>
<keyword evidence="6" id="KW-0969">Cilium</keyword>
<dbReference type="Pfam" id="PF02119">
    <property type="entry name" value="FlgI"/>
    <property type="match status" value="1"/>
</dbReference>
<dbReference type="PRINTS" id="PR01010">
    <property type="entry name" value="FLGPRINGFLGI"/>
</dbReference>
<dbReference type="HAMAP" id="MF_00416">
    <property type="entry name" value="FlgI"/>
    <property type="match status" value="1"/>
</dbReference>
<evidence type="ECO:0000313" key="6">
    <source>
        <dbReference type="EMBL" id="RPE70554.1"/>
    </source>
</evidence>
<keyword evidence="6" id="KW-0966">Cell projection</keyword>
<accession>A0A3N4VCB5</accession>
<dbReference type="GO" id="GO:0005198">
    <property type="term" value="F:structural molecule activity"/>
    <property type="evidence" value="ECO:0007669"/>
    <property type="project" value="InterPro"/>
</dbReference>
<evidence type="ECO:0000256" key="3">
    <source>
        <dbReference type="ARBA" id="ARBA00022729"/>
    </source>
</evidence>
<comment type="subunit">
    <text evidence="5">The basal body constitutes a major portion of the flagellar organelle and consists of four rings (L,P,S, and M) mounted on a central rod.</text>
</comment>
<proteinExistence type="inferred from homology"/>
<sequence>MTISSLKTARPLRPTGVWPALRALASAWLLFCVSVVSSAATIRDLTAIEGVRINQLVGYGLVVGLAGTGDQATQVPFTTQSMLAMFQRLGINLPPGVASNLQPKNVAAVLVTANLPPFARPGQQIDVTVSTVGNASSLAGGSLIMTPLKGADGQTYAVAQGNVVVSGYGAKSGGSSSQTNFLTAGTVANGATVERAVASGLQPGGAVVLSLGTPSFGTASRISERINETFGPGTALAIDAGTIQVNAPPTPGERTAFLGRLQALEIQPDAPPARVVVDARSGTVVLGQNVTLGTCAVAHGNLSVTIDTEYQASQPNPFGAGQTVVTPKTDVKVQQDKAKLMMFNAGVTLEAVVRALNAVGASPSDLIAILQAMKSAGALQAQIEVI</sequence>
<comment type="function">
    <text evidence="1 5">Assembles around the rod to form the L-ring and probably protects the motor/basal body from shearing forces during rotation.</text>
</comment>
<comment type="caution">
    <text evidence="6">The sequence shown here is derived from an EMBL/GenBank/DDBJ whole genome shotgun (WGS) entry which is preliminary data.</text>
</comment>
<evidence type="ECO:0000256" key="5">
    <source>
        <dbReference type="HAMAP-Rule" id="MF_00416"/>
    </source>
</evidence>
<comment type="subcellular location">
    <subcellularLocation>
        <location evidence="2 5">Bacterial flagellum basal body</location>
    </subcellularLocation>
</comment>
<evidence type="ECO:0000313" key="7">
    <source>
        <dbReference type="Proteomes" id="UP000272193"/>
    </source>
</evidence>
<keyword evidence="7" id="KW-1185">Reference proteome</keyword>
<keyword evidence="6" id="KW-0282">Flagellum</keyword>
<keyword evidence="4 5" id="KW-0975">Bacterial flagellum</keyword>
<dbReference type="Proteomes" id="UP000272193">
    <property type="component" value="Unassembled WGS sequence"/>
</dbReference>
<dbReference type="InterPro" id="IPR001782">
    <property type="entry name" value="Flag_FlgI"/>
</dbReference>
<dbReference type="GO" id="GO:0030288">
    <property type="term" value="C:outer membrane-bounded periplasmic space"/>
    <property type="evidence" value="ECO:0007669"/>
    <property type="project" value="InterPro"/>
</dbReference>
<dbReference type="NCBIfam" id="NF003676">
    <property type="entry name" value="PRK05303.1"/>
    <property type="match status" value="1"/>
</dbReference>
<organism evidence="6 7">
    <name type="scientific">Tibeticola sediminis</name>
    <dbReference type="NCBI Taxonomy" id="1917811"/>
    <lineage>
        <taxon>Bacteria</taxon>
        <taxon>Pseudomonadati</taxon>
        <taxon>Pseudomonadota</taxon>
        <taxon>Betaproteobacteria</taxon>
        <taxon>Burkholderiales</taxon>
        <taxon>Comamonadaceae</taxon>
        <taxon>Tibeticola</taxon>
    </lineage>
</organism>
<reference evidence="6 7" key="1">
    <citation type="submission" date="2018-11" db="EMBL/GenBank/DDBJ databases">
        <title>Genomic Encyclopedia of Type Strains, Phase IV (KMG-IV): sequencing the most valuable type-strain genomes for metagenomic binning, comparative biology and taxonomic classification.</title>
        <authorList>
            <person name="Goeker M."/>
        </authorList>
    </citation>
    <scope>NUCLEOTIDE SEQUENCE [LARGE SCALE GENOMIC DNA]</scope>
    <source>
        <strain evidence="6 7">DSM 101684</strain>
    </source>
</reference>
<dbReference type="RefSeq" id="WP_124221271.1">
    <property type="nucleotide sequence ID" value="NZ_RKQL01000002.1"/>
</dbReference>
<protein>
    <recommendedName>
        <fullName evidence="5">Flagellar P-ring protein</fullName>
    </recommendedName>
    <alternativeName>
        <fullName evidence="5">Basal body P-ring protein</fullName>
    </alternativeName>
</protein>
<dbReference type="GO" id="GO:0071973">
    <property type="term" value="P:bacterial-type flagellum-dependent cell motility"/>
    <property type="evidence" value="ECO:0007669"/>
    <property type="project" value="InterPro"/>
</dbReference>
<dbReference type="OrthoDB" id="9786431at2"/>
<dbReference type="EMBL" id="RKQL01000002">
    <property type="protein sequence ID" value="RPE70554.1"/>
    <property type="molecule type" value="Genomic_DNA"/>
</dbReference>
<dbReference type="PANTHER" id="PTHR30381:SF0">
    <property type="entry name" value="FLAGELLAR P-RING PROTEIN"/>
    <property type="match status" value="1"/>
</dbReference>